<dbReference type="PANTHER" id="PTHR43151:SF1">
    <property type="entry name" value="SSR2333 PROTEIN"/>
    <property type="match status" value="1"/>
</dbReference>
<dbReference type="SMART" id="SM00899">
    <property type="entry name" value="FeoA"/>
    <property type="match status" value="1"/>
</dbReference>
<reference evidence="3 4" key="1">
    <citation type="journal article" date="2016" name="Environ. Microbiol.">
        <title>Genomic resolution of a cold subsurface aquifer community provides metabolic insights for novel microbes adapted to high CO concentrations.</title>
        <authorList>
            <person name="Probst A.J."/>
            <person name="Castelle C.J."/>
            <person name="Singh A."/>
            <person name="Brown C.T."/>
            <person name="Anantharaman K."/>
            <person name="Sharon I."/>
            <person name="Hug L.A."/>
            <person name="Burstein D."/>
            <person name="Emerson J.B."/>
            <person name="Thomas B.C."/>
            <person name="Banfield J.F."/>
        </authorList>
    </citation>
    <scope>NUCLEOTIDE SEQUENCE [LARGE SCALE GENOMIC DNA]</scope>
    <source>
        <strain evidence="3">CG1_02_37_44</strain>
    </source>
</reference>
<keyword evidence="1" id="KW-0408">Iron</keyword>
<dbReference type="AlphaFoldDB" id="A0A1J4T3T3"/>
<dbReference type="InterPro" id="IPR038157">
    <property type="entry name" value="FeoA_core_dom"/>
</dbReference>
<dbReference type="Gene3D" id="2.30.30.90">
    <property type="match status" value="1"/>
</dbReference>
<comment type="caution">
    <text evidence="3">The sequence shown here is derived from an EMBL/GenBank/DDBJ whole genome shotgun (WGS) entry which is preliminary data.</text>
</comment>
<dbReference type="InterPro" id="IPR008988">
    <property type="entry name" value="Transcriptional_repressor_C"/>
</dbReference>
<evidence type="ECO:0000313" key="4">
    <source>
        <dbReference type="Proteomes" id="UP000183192"/>
    </source>
</evidence>
<accession>A0A1J4T3T3</accession>
<name>A0A1J4T3T3_9BACT</name>
<dbReference type="SUPFAM" id="SSF50037">
    <property type="entry name" value="C-terminal domain of transcriptional repressors"/>
    <property type="match status" value="1"/>
</dbReference>
<feature type="domain" description="Ferrous iron transporter FeoA-like" evidence="2">
    <location>
        <begin position="4"/>
        <end position="76"/>
    </location>
</feature>
<evidence type="ECO:0000313" key="3">
    <source>
        <dbReference type="EMBL" id="OIO06708.1"/>
    </source>
</evidence>
<dbReference type="STRING" id="1805146.AUJ27_03720"/>
<gene>
    <name evidence="3" type="ORF">AUJ27_03720</name>
</gene>
<dbReference type="InterPro" id="IPR007167">
    <property type="entry name" value="Fe-transptr_FeoA-like"/>
</dbReference>
<organism evidence="3 4">
    <name type="scientific">Candidatus Falkowbacteria bacterium CG1_02_37_44</name>
    <dbReference type="NCBI Taxonomy" id="1805146"/>
    <lineage>
        <taxon>Bacteria</taxon>
        <taxon>Candidatus Falkowiibacteriota</taxon>
    </lineage>
</organism>
<dbReference type="EMBL" id="MNUU01000072">
    <property type="protein sequence ID" value="OIO06708.1"/>
    <property type="molecule type" value="Genomic_DNA"/>
</dbReference>
<dbReference type="PANTHER" id="PTHR43151">
    <property type="entry name" value="FEOA FAMILY PROTEIN"/>
    <property type="match status" value="1"/>
</dbReference>
<dbReference type="Proteomes" id="UP000183192">
    <property type="component" value="Unassembled WGS sequence"/>
</dbReference>
<protein>
    <submittedName>
        <fullName evidence="3">Ferrous iron transport protein A</fullName>
    </submittedName>
</protein>
<evidence type="ECO:0000259" key="2">
    <source>
        <dbReference type="SMART" id="SM00899"/>
    </source>
</evidence>
<dbReference type="Pfam" id="PF04023">
    <property type="entry name" value="FeoA"/>
    <property type="match status" value="1"/>
</dbReference>
<sequence>MNQIPLTNLSEGQEAEIVSVAGGRMAAKRLADLGLVSGTRIKILRKAIWRGPIEIEIKGSKLVLGRGLAAKILVKLL</sequence>
<evidence type="ECO:0000256" key="1">
    <source>
        <dbReference type="ARBA" id="ARBA00023004"/>
    </source>
</evidence>
<dbReference type="InterPro" id="IPR053184">
    <property type="entry name" value="FeoA-like"/>
</dbReference>
<dbReference type="GO" id="GO:0046914">
    <property type="term" value="F:transition metal ion binding"/>
    <property type="evidence" value="ECO:0007669"/>
    <property type="project" value="InterPro"/>
</dbReference>
<proteinExistence type="predicted"/>